<accession>A0A803KCG9</accession>
<reference evidence="6" key="3">
    <citation type="submission" date="2025-04" db="UniProtKB">
        <authorList>
            <consortium name="RefSeq"/>
        </authorList>
    </citation>
    <scope>IDENTIFICATION</scope>
    <source>
        <strain evidence="6">Nigerian</strain>
        <tissue evidence="6">Liver and blood</tissue>
    </source>
</reference>
<dbReference type="Proteomes" id="UP000008143">
    <property type="component" value="Chromosome 3"/>
</dbReference>
<keyword evidence="2" id="KW-1133">Transmembrane helix</keyword>
<keyword evidence="1" id="KW-0430">Lectin</keyword>
<dbReference type="RefSeq" id="XP_031754019.1">
    <property type="nucleotide sequence ID" value="XM_031898159.1"/>
</dbReference>
<dbReference type="KEGG" id="xtr:105945510"/>
<dbReference type="CDD" id="cd03590">
    <property type="entry name" value="CLECT_DC-SIGN_like"/>
    <property type="match status" value="1"/>
</dbReference>
<evidence type="ECO:0000256" key="2">
    <source>
        <dbReference type="SAM" id="Phobius"/>
    </source>
</evidence>
<dbReference type="PANTHER" id="PTHR22803">
    <property type="entry name" value="MANNOSE, PHOSPHOLIPASE, LECTIN RECEPTOR RELATED"/>
    <property type="match status" value="1"/>
</dbReference>
<dbReference type="SUPFAM" id="SSF56436">
    <property type="entry name" value="C-type lectin-like"/>
    <property type="match status" value="1"/>
</dbReference>
<reference evidence="4" key="2">
    <citation type="submission" date="2021-03" db="UniProtKB">
        <authorList>
            <consortium name="Ensembl"/>
        </authorList>
    </citation>
    <scope>IDENTIFICATION</scope>
</reference>
<dbReference type="GO" id="GO:0030246">
    <property type="term" value="F:carbohydrate binding"/>
    <property type="evidence" value="ECO:0007669"/>
    <property type="project" value="UniProtKB-KW"/>
</dbReference>
<feature type="transmembrane region" description="Helical" evidence="2">
    <location>
        <begin position="34"/>
        <end position="61"/>
    </location>
</feature>
<dbReference type="GeneID" id="105945510"/>
<dbReference type="InterPro" id="IPR001304">
    <property type="entry name" value="C-type_lectin-like"/>
</dbReference>
<keyword evidence="2" id="KW-0472">Membrane</keyword>
<dbReference type="InterPro" id="IPR016187">
    <property type="entry name" value="CTDL_fold"/>
</dbReference>
<gene>
    <name evidence="4 6 7" type="primary">LOC105945510</name>
</gene>
<protein>
    <submittedName>
        <fullName evidence="4 6">Hepatic lectin-like</fullName>
    </submittedName>
</protein>
<keyword evidence="5" id="KW-1185">Reference proteome</keyword>
<dbReference type="Pfam" id="PF00059">
    <property type="entry name" value="Lectin_C"/>
    <property type="match status" value="1"/>
</dbReference>
<keyword evidence="2" id="KW-0812">Transmembrane</keyword>
<evidence type="ECO:0000313" key="4">
    <source>
        <dbReference type="Ensembl" id="ENSXETP00000117944"/>
    </source>
</evidence>
<name>A0A803KCG9_XENTR</name>
<reference evidence="4" key="1">
    <citation type="journal article" date="2010" name="Science">
        <title>The genome of the Western clawed frog Xenopus tropicalis.</title>
        <authorList>
            <person name="Hellsten U."/>
            <person name="Harland R.M."/>
            <person name="Gilchrist M.J."/>
            <person name="Hendrix D."/>
            <person name="Jurka J."/>
            <person name="Kapitonov V."/>
            <person name="Ovcharenko I."/>
            <person name="Putnam N.H."/>
            <person name="Shu S."/>
            <person name="Taher L."/>
            <person name="Blitz I.L."/>
            <person name="Blumberg B."/>
            <person name="Dichmann D.S."/>
            <person name="Dubchak I."/>
            <person name="Amaya E."/>
            <person name="Detter J.C."/>
            <person name="Fletcher R."/>
            <person name="Gerhard D.S."/>
            <person name="Goodstein D."/>
            <person name="Graves T."/>
            <person name="Grigoriev I.V."/>
            <person name="Grimwood J."/>
            <person name="Kawashima T."/>
            <person name="Lindquist E."/>
            <person name="Lucas S.M."/>
            <person name="Mead P.E."/>
            <person name="Mitros T."/>
            <person name="Ogino H."/>
            <person name="Ohta Y."/>
            <person name="Poliakov A.V."/>
            <person name="Pollet N."/>
            <person name="Robert J."/>
            <person name="Salamov A."/>
            <person name="Sater A.K."/>
            <person name="Schmutz J."/>
            <person name="Terry A."/>
            <person name="Vize P.D."/>
            <person name="Warren W.C."/>
            <person name="Wells D."/>
            <person name="Wills A."/>
            <person name="Wilson R.K."/>
            <person name="Zimmerman L.B."/>
            <person name="Zorn A.M."/>
            <person name="Grainger R."/>
            <person name="Grammer T."/>
            <person name="Khokha M.K."/>
            <person name="Richardson P.M."/>
            <person name="Rokhsar D.S."/>
        </authorList>
    </citation>
    <scope>NUCLEOTIDE SEQUENCE [LARGE SCALE GENOMIC DNA]</scope>
    <source>
        <strain evidence="4">Nigerian</strain>
    </source>
</reference>
<dbReference type="Gene3D" id="3.10.100.10">
    <property type="entry name" value="Mannose-Binding Protein A, subunit A"/>
    <property type="match status" value="1"/>
</dbReference>
<dbReference type="SMART" id="SM00034">
    <property type="entry name" value="CLECT"/>
    <property type="match status" value="1"/>
</dbReference>
<evidence type="ECO:0000259" key="3">
    <source>
        <dbReference type="PROSITE" id="PS50041"/>
    </source>
</evidence>
<dbReference type="Ensembl" id="ENSXETT00000115388">
    <property type="protein sequence ID" value="ENSXETP00000117944"/>
    <property type="gene ID" value="ENSXETG00000045890"/>
</dbReference>
<dbReference type="GeneTree" id="ENSGT00940000164508"/>
<dbReference type="InterPro" id="IPR016186">
    <property type="entry name" value="C-type_lectin-like/link_sf"/>
</dbReference>
<dbReference type="InterPro" id="IPR050111">
    <property type="entry name" value="C-type_lectin/snaclec_domain"/>
</dbReference>
<evidence type="ECO:0000313" key="5">
    <source>
        <dbReference type="Proteomes" id="UP000008143"/>
    </source>
</evidence>
<dbReference type="PROSITE" id="PS50041">
    <property type="entry name" value="C_TYPE_LECTIN_2"/>
    <property type="match status" value="1"/>
</dbReference>
<evidence type="ECO:0000256" key="1">
    <source>
        <dbReference type="ARBA" id="ARBA00022734"/>
    </source>
</evidence>
<dbReference type="OrthoDB" id="2142683at2759"/>
<dbReference type="InterPro" id="IPR033989">
    <property type="entry name" value="CD209-like_CTLD"/>
</dbReference>
<dbReference type="AlphaFoldDB" id="A0A803KCG9"/>
<evidence type="ECO:0000313" key="7">
    <source>
        <dbReference type="Xenbase" id="XB-GENE-29088743"/>
    </source>
</evidence>
<sequence length="207" mass="23646">MAKQREMQVMESGYSNVLGKVPSSGRHQCSPRMLVFILMGQNIALFLLLTIMAAFLFIMYFRTVEGEKNTSLNHYEKSHCGSSWKKFNGSCYCFEINRVTWTEAHLSCARSNSDLVIIKSDEEQKFLKSKTGDDCYWIGLQRIKEIWTWVDGTILKASSGFWRIGEPNNGRGDENCAHLFKDGKMNDAPCDQEKIKCNAICEKKDLS</sequence>
<dbReference type="OMA" id="KMNDARC"/>
<organism evidence="4">
    <name type="scientific">Xenopus tropicalis</name>
    <name type="common">Western clawed frog</name>
    <name type="synonym">Silurana tropicalis</name>
    <dbReference type="NCBI Taxonomy" id="8364"/>
    <lineage>
        <taxon>Eukaryota</taxon>
        <taxon>Metazoa</taxon>
        <taxon>Chordata</taxon>
        <taxon>Craniata</taxon>
        <taxon>Vertebrata</taxon>
        <taxon>Euteleostomi</taxon>
        <taxon>Amphibia</taxon>
        <taxon>Batrachia</taxon>
        <taxon>Anura</taxon>
        <taxon>Pipoidea</taxon>
        <taxon>Pipidae</taxon>
        <taxon>Xenopodinae</taxon>
        <taxon>Xenopus</taxon>
        <taxon>Silurana</taxon>
    </lineage>
</organism>
<feature type="domain" description="C-type lectin" evidence="3">
    <location>
        <begin position="87"/>
        <end position="194"/>
    </location>
</feature>
<proteinExistence type="predicted"/>
<dbReference type="Xenbase" id="XB-GENE-29088743">
    <property type="gene designation" value="LOC105945510"/>
</dbReference>
<evidence type="ECO:0000313" key="6">
    <source>
        <dbReference type="RefSeq" id="XP_031754019.1"/>
    </source>
</evidence>
<dbReference type="AGR" id="Xenbase:XB-GENE-29088743"/>